<dbReference type="AlphaFoldDB" id="A0A7C8NNF9"/>
<sequence length="786" mass="89221">MSSRPPVPNDTRPSLLFLPLDIHVLLFEYLSPSDISKLRTLSHASYILFTSPAVCSHYLSRYGIFPEPQDSAKAEFDSYFRPRSRIRKGTPTRATIIDGLRLTEFDAPYFTKSHAYRSAGDNANRDGVVAYRTAAGDLALYDLSNPSNSTVLLINKTWEFTTQSLAEYNESGAGMIVVEPGRRIKERISGSWWPAESFESKGIGMRKFEVNIHNDSEGEVLFIELSWIKDEKVMDPYDVVALLSAAHTPLPSEEERTWYPIVARTKSLGLVISLKPKSFGHPLATFSLPLNQFPHAEYVLNSYYITGIIPRTQQFAFLRYSRDDMETVCAIQGARREGHGSQLFWKLQEYLPAVVLIDLEKMGLSKFCIPFESRVCSGNNSDTHVQQDRAGELVFIITGTGVTAFDITRMSQYGGLNAVKTYWWRHQDCMRVYAPLDEDLDQEKMERTLSWQQLQDTSTRTRLGSDLGSKLIAPSVGRIWRSFLPGTVFGGGDGDDEMFTIVRAYNYVIQVVHGKAPSEEIHTKVPAWERPEFLVAWEIPLTKKGLEKYSSQMLNGKAGFQGFKDEAPIVDPDGNTQFSYSENPEGIDPTKIMRLQTALTRNLNSLLAASESEPHLVLAVHMPQRTFVKENRHKTMARFLKINDYGIALEGDEFRELVGPVERGRWTPERHHAGLLKLPRRQQRDILRINCDIKLLCERPYPRSVRSEKRRSSLMRGFFRGKEDNLQVLEKYTSRALGLETLPRGNIQHIKVGDSGSYIAYVVEVRPEQRELHGTLSGTLVIARYD</sequence>
<evidence type="ECO:0000313" key="2">
    <source>
        <dbReference type="Proteomes" id="UP000480548"/>
    </source>
</evidence>
<reference evidence="1 2" key="1">
    <citation type="submission" date="2019-06" db="EMBL/GenBank/DDBJ databases">
        <authorList>
            <person name="Palmer J.M."/>
        </authorList>
    </citation>
    <scope>NUCLEOTIDE SEQUENCE [LARGE SCALE GENOMIC DNA]</scope>
    <source>
        <strain evidence="1 2">TWF703</strain>
    </source>
</reference>
<proteinExistence type="predicted"/>
<dbReference type="Proteomes" id="UP000480548">
    <property type="component" value="Unassembled WGS sequence"/>
</dbReference>
<dbReference type="EMBL" id="WIQZ01000184">
    <property type="protein sequence ID" value="KAF3119227.1"/>
    <property type="molecule type" value="Genomic_DNA"/>
</dbReference>
<name>A0A7C8NNF9_ORBOL</name>
<protein>
    <recommendedName>
        <fullName evidence="3">F-box domain-containing protein</fullName>
    </recommendedName>
</protein>
<evidence type="ECO:0008006" key="3">
    <source>
        <dbReference type="Google" id="ProtNLM"/>
    </source>
</evidence>
<evidence type="ECO:0000313" key="1">
    <source>
        <dbReference type="EMBL" id="KAF3119227.1"/>
    </source>
</evidence>
<comment type="caution">
    <text evidence="1">The sequence shown here is derived from an EMBL/GenBank/DDBJ whole genome shotgun (WGS) entry which is preliminary data.</text>
</comment>
<organism evidence="1 2">
    <name type="scientific">Orbilia oligospora</name>
    <name type="common">Nematode-trapping fungus</name>
    <name type="synonym">Arthrobotrys oligospora</name>
    <dbReference type="NCBI Taxonomy" id="2813651"/>
    <lineage>
        <taxon>Eukaryota</taxon>
        <taxon>Fungi</taxon>
        <taxon>Dikarya</taxon>
        <taxon>Ascomycota</taxon>
        <taxon>Pezizomycotina</taxon>
        <taxon>Orbiliomycetes</taxon>
        <taxon>Orbiliales</taxon>
        <taxon>Orbiliaceae</taxon>
        <taxon>Orbilia</taxon>
    </lineage>
</organism>
<gene>
    <name evidence="1" type="ORF">TWF703_003574</name>
</gene>
<accession>A0A7C8NNF9</accession>